<evidence type="ECO:0000313" key="2">
    <source>
        <dbReference type="EMBL" id="CAA3012815.1"/>
    </source>
</evidence>
<dbReference type="Proteomes" id="UP000594638">
    <property type="component" value="Unassembled WGS sequence"/>
</dbReference>
<evidence type="ECO:0000256" key="1">
    <source>
        <dbReference type="SAM" id="Coils"/>
    </source>
</evidence>
<reference evidence="2 3" key="1">
    <citation type="submission" date="2019-12" db="EMBL/GenBank/DDBJ databases">
        <authorList>
            <person name="Alioto T."/>
            <person name="Alioto T."/>
            <person name="Gomez Garrido J."/>
        </authorList>
    </citation>
    <scope>NUCLEOTIDE SEQUENCE [LARGE SCALE GENOMIC DNA]</scope>
</reference>
<keyword evidence="3" id="KW-1185">Reference proteome</keyword>
<dbReference type="AlphaFoldDB" id="A0A8S0U7R4"/>
<gene>
    <name evidence="2" type="ORF">OLEA9_A096854</name>
</gene>
<evidence type="ECO:0000313" key="3">
    <source>
        <dbReference type="Proteomes" id="UP000594638"/>
    </source>
</evidence>
<accession>A0A8S0U7R4</accession>
<keyword evidence="1" id="KW-0175">Coiled coil</keyword>
<sequence>MLSWSSNQHVKSVELRKTIFYLIKLEGSQIVPLEAENGEEYTVGLFVEGLGGDQDDDNFEHPVVRLKKLMDERKIKSVDRARRSTEKKNKGKIDEVLDLEVRIQSNPIENRLKDVEKMAKTNEEVMERLQILERKVENMLTGNEEQMKDGVESLPNETDQVLAGNEKQMKDGVERLPDETDHMLAGIEFELSCGEKDVEHVASPFNKDKIELLEEEVELKDDVWEKVVEVTAAIEVEAKIEEGNIEITDIDDVTPNMHLKRQKKPGVLFQFP</sequence>
<feature type="coiled-coil region" evidence="1">
    <location>
        <begin position="115"/>
        <end position="142"/>
    </location>
</feature>
<name>A0A8S0U7R4_OLEEU</name>
<organism evidence="2 3">
    <name type="scientific">Olea europaea subsp. europaea</name>
    <dbReference type="NCBI Taxonomy" id="158383"/>
    <lineage>
        <taxon>Eukaryota</taxon>
        <taxon>Viridiplantae</taxon>
        <taxon>Streptophyta</taxon>
        <taxon>Embryophyta</taxon>
        <taxon>Tracheophyta</taxon>
        <taxon>Spermatophyta</taxon>
        <taxon>Magnoliopsida</taxon>
        <taxon>eudicotyledons</taxon>
        <taxon>Gunneridae</taxon>
        <taxon>Pentapetalae</taxon>
        <taxon>asterids</taxon>
        <taxon>lamiids</taxon>
        <taxon>Lamiales</taxon>
        <taxon>Oleaceae</taxon>
        <taxon>Oleeae</taxon>
        <taxon>Olea</taxon>
    </lineage>
</organism>
<protein>
    <submittedName>
        <fullName evidence="2">Uncharacterized protein</fullName>
    </submittedName>
</protein>
<comment type="caution">
    <text evidence="2">The sequence shown here is derived from an EMBL/GenBank/DDBJ whole genome shotgun (WGS) entry which is preliminary data.</text>
</comment>
<dbReference type="EMBL" id="CACTIH010007412">
    <property type="protein sequence ID" value="CAA3012815.1"/>
    <property type="molecule type" value="Genomic_DNA"/>
</dbReference>
<proteinExistence type="predicted"/>
<dbReference type="Gramene" id="OE9A096854T1">
    <property type="protein sequence ID" value="OE9A096854C1"/>
    <property type="gene ID" value="OE9A096854"/>
</dbReference>